<keyword evidence="13" id="KW-0812">Transmembrane</keyword>
<dbReference type="InterPro" id="IPR003609">
    <property type="entry name" value="Pan_app"/>
</dbReference>
<dbReference type="PANTHER" id="PTHR32444">
    <property type="entry name" value="BULB-TYPE LECTIN DOMAIN-CONTAINING PROTEIN"/>
    <property type="match status" value="1"/>
</dbReference>
<feature type="binding site" evidence="12">
    <location>
        <position position="516"/>
    </location>
    <ligand>
        <name>ATP</name>
        <dbReference type="ChEBI" id="CHEBI:30616"/>
    </ligand>
</feature>
<evidence type="ECO:0000256" key="8">
    <source>
        <dbReference type="ARBA" id="ARBA00023180"/>
    </source>
</evidence>
<dbReference type="InterPro" id="IPR001480">
    <property type="entry name" value="Bulb-type_lectin_dom"/>
</dbReference>
<dbReference type="FunFam" id="2.90.10.10:FF:000001">
    <property type="entry name" value="G-type lectin S-receptor-like serine/threonine-protein kinase"/>
    <property type="match status" value="1"/>
</dbReference>
<evidence type="ECO:0000259" key="17">
    <source>
        <dbReference type="PROSITE" id="PS50948"/>
    </source>
</evidence>
<dbReference type="PROSITE" id="PS50948">
    <property type="entry name" value="PAN"/>
    <property type="match status" value="1"/>
</dbReference>
<dbReference type="Gene3D" id="1.10.510.10">
    <property type="entry name" value="Transferase(Phosphotransferase) domain 1"/>
    <property type="match status" value="1"/>
</dbReference>
<feature type="domain" description="Bulb-type lectin" evidence="16">
    <location>
        <begin position="24"/>
        <end position="144"/>
    </location>
</feature>
<comment type="catalytic activity">
    <reaction evidence="10 11">
        <text>L-seryl-[protein] + ATP = O-phospho-L-seryl-[protein] + ADP + H(+)</text>
        <dbReference type="Rhea" id="RHEA:17989"/>
        <dbReference type="Rhea" id="RHEA-COMP:9863"/>
        <dbReference type="Rhea" id="RHEA-COMP:11604"/>
        <dbReference type="ChEBI" id="CHEBI:15378"/>
        <dbReference type="ChEBI" id="CHEBI:29999"/>
        <dbReference type="ChEBI" id="CHEBI:30616"/>
        <dbReference type="ChEBI" id="CHEBI:83421"/>
        <dbReference type="ChEBI" id="CHEBI:456216"/>
        <dbReference type="EC" id="2.7.11.1"/>
    </reaction>
</comment>
<gene>
    <name evidence="18" type="ORF">Fot_48340</name>
</gene>
<evidence type="ECO:0000256" key="3">
    <source>
        <dbReference type="ARBA" id="ARBA00022729"/>
    </source>
</evidence>
<evidence type="ECO:0000256" key="10">
    <source>
        <dbReference type="ARBA" id="ARBA00048679"/>
    </source>
</evidence>
<evidence type="ECO:0000313" key="18">
    <source>
        <dbReference type="EMBL" id="KAL2472604.1"/>
    </source>
</evidence>
<dbReference type="EC" id="2.7.11.1" evidence="11"/>
<sequence length="881" mass="100223">MEILHALFFQNFLLYLLSGFCSAADTLNSSMTISYGETLVSSGQSFELGFFSRSNSSKWYIGIWYKEFPEIVVWVANRENPLGNSSGVLTIGPDGDLVLLNATTGVVWSSNSSRTEPGSAAQLLESGNLVLKRKYDNTESYIWQSFDFPSDTLLPGMKMGWNLSTGINRYLTSWKDDNDPSPGDITYRIDNPGIPQFVLRRRSEKIFRTGTWNGIRFSGIGFPLNTFFKLIFVYNNEDLYYMYKVSDNSIITRLTVNQSGLLQRFVLNKGDFSWTTMYSSQDDQCNEYGFCGANGICKINRKPICECLYGFVPKSQREWDVHDWSNGCVRRISLDCQQGERFLKVNRVKLPDLLEFSLNKSMSVHECQSACFKNCYCIAYAYSDIRGNGSGCFMWFGNLIDIREFSQENSQQDIYVRMPASELYHKKKTRHMLIFVVSSLLFGILFLGFLIWCLIQRRKMKRGSETNDKDIELPRFDLITITTATNNFSSTNMIGEGGFGIVYKGTLSTGQEVAVKRLSKNSGQGLQEFKCEVILIAKLQHRNLVRLLGCCLEGDERVLMYEYMPNKSLDYFIFDQYRKALLTWKKRFAIIMGISRGLLYLHRDSRLRIIHRDLKASNILLDSDLNAKISDFGLARSFGGDQTEINTKRVVGTHGYMSPEYVVDGKFSVKSDVFSFGVLLLEIVSSRKNQRFHHPEHDHNLLGHAWLLFKEGRAWEIVDDIYELLPVESEVLRCIHVGLLCVQKLPHDRPTMASVVVMLDNESIALPRPKEPGFFVERSCIETDMSTSEERCLTHNVGMLLEEHTVGDFLLRPKARDWQARLSSPTKSTMINTERNHQGSLVAAGEEVGGVYVTVACDAERGDIRLANGGGQRLFAHLTHP</sequence>
<keyword evidence="19" id="KW-1185">Reference proteome</keyword>
<evidence type="ECO:0000256" key="2">
    <source>
        <dbReference type="ARBA" id="ARBA00022679"/>
    </source>
</evidence>
<proteinExistence type="inferred from homology"/>
<organism evidence="18 19">
    <name type="scientific">Forsythia ovata</name>
    <dbReference type="NCBI Taxonomy" id="205694"/>
    <lineage>
        <taxon>Eukaryota</taxon>
        <taxon>Viridiplantae</taxon>
        <taxon>Streptophyta</taxon>
        <taxon>Embryophyta</taxon>
        <taxon>Tracheophyta</taxon>
        <taxon>Spermatophyta</taxon>
        <taxon>Magnoliopsida</taxon>
        <taxon>eudicotyledons</taxon>
        <taxon>Gunneridae</taxon>
        <taxon>Pentapetalae</taxon>
        <taxon>asterids</taxon>
        <taxon>lamiids</taxon>
        <taxon>Lamiales</taxon>
        <taxon>Oleaceae</taxon>
        <taxon>Forsythieae</taxon>
        <taxon>Forsythia</taxon>
    </lineage>
</organism>
<evidence type="ECO:0000256" key="14">
    <source>
        <dbReference type="SAM" id="SignalP"/>
    </source>
</evidence>
<keyword evidence="5 11" id="KW-0418">Kinase</keyword>
<dbReference type="CDD" id="cd00028">
    <property type="entry name" value="B_lectin"/>
    <property type="match status" value="1"/>
</dbReference>
<dbReference type="PROSITE" id="PS50011">
    <property type="entry name" value="PROTEIN_KINASE_DOM"/>
    <property type="match status" value="1"/>
</dbReference>
<feature type="transmembrane region" description="Helical" evidence="13">
    <location>
        <begin position="432"/>
        <end position="455"/>
    </location>
</feature>
<dbReference type="CDD" id="cd14066">
    <property type="entry name" value="STKc_IRAK"/>
    <property type="match status" value="1"/>
</dbReference>
<dbReference type="SMART" id="SM00473">
    <property type="entry name" value="PAN_AP"/>
    <property type="match status" value="1"/>
</dbReference>
<dbReference type="PROSITE" id="PS00107">
    <property type="entry name" value="PROTEIN_KINASE_ATP"/>
    <property type="match status" value="1"/>
</dbReference>
<keyword evidence="8" id="KW-0325">Glycoprotein</keyword>
<dbReference type="SUPFAM" id="SSF51110">
    <property type="entry name" value="alpha-D-mannose-specific plant lectins"/>
    <property type="match status" value="1"/>
</dbReference>
<evidence type="ECO:0000256" key="5">
    <source>
        <dbReference type="ARBA" id="ARBA00022777"/>
    </source>
</evidence>
<dbReference type="GO" id="GO:0004674">
    <property type="term" value="F:protein serine/threonine kinase activity"/>
    <property type="evidence" value="ECO:0007669"/>
    <property type="project" value="UniProtKB-KW"/>
</dbReference>
<dbReference type="PIRSF" id="PIRSF000641">
    <property type="entry name" value="SRK"/>
    <property type="match status" value="1"/>
</dbReference>
<dbReference type="SUPFAM" id="SSF56112">
    <property type="entry name" value="Protein kinase-like (PK-like)"/>
    <property type="match status" value="1"/>
</dbReference>
<dbReference type="PROSITE" id="PS00108">
    <property type="entry name" value="PROTEIN_KINASE_ST"/>
    <property type="match status" value="1"/>
</dbReference>
<keyword evidence="6 11" id="KW-0067">ATP-binding</keyword>
<comment type="caution">
    <text evidence="18">The sequence shown here is derived from an EMBL/GenBank/DDBJ whole genome shotgun (WGS) entry which is preliminary data.</text>
</comment>
<accession>A0ABD1Q9S0</accession>
<evidence type="ECO:0000259" key="16">
    <source>
        <dbReference type="PROSITE" id="PS50927"/>
    </source>
</evidence>
<evidence type="ECO:0000256" key="12">
    <source>
        <dbReference type="PROSITE-ProRule" id="PRU10141"/>
    </source>
</evidence>
<dbReference type="InterPro" id="IPR008271">
    <property type="entry name" value="Ser/Thr_kinase_AS"/>
</dbReference>
<dbReference type="Pfam" id="PF00954">
    <property type="entry name" value="S_locus_glycop"/>
    <property type="match status" value="1"/>
</dbReference>
<keyword evidence="2 11" id="KW-0808">Transferase</keyword>
<keyword evidence="13" id="KW-0472">Membrane</keyword>
<dbReference type="SMART" id="SM00220">
    <property type="entry name" value="S_TKc"/>
    <property type="match status" value="1"/>
</dbReference>
<protein>
    <recommendedName>
        <fullName evidence="11">Receptor-like serine/threonine-protein kinase</fullName>
        <ecNumber evidence="11">2.7.11.1</ecNumber>
    </recommendedName>
</protein>
<dbReference type="Gene3D" id="3.30.200.20">
    <property type="entry name" value="Phosphorylase Kinase, domain 1"/>
    <property type="match status" value="1"/>
</dbReference>
<dbReference type="InterPro" id="IPR024171">
    <property type="entry name" value="SRK-like_kinase"/>
</dbReference>
<evidence type="ECO:0000256" key="13">
    <source>
        <dbReference type="SAM" id="Phobius"/>
    </source>
</evidence>
<feature type="domain" description="Apple" evidence="17">
    <location>
        <begin position="336"/>
        <end position="419"/>
    </location>
</feature>
<dbReference type="PROSITE" id="PS50927">
    <property type="entry name" value="BULB_LECTIN"/>
    <property type="match status" value="1"/>
</dbReference>
<dbReference type="InterPro" id="IPR000719">
    <property type="entry name" value="Prot_kinase_dom"/>
</dbReference>
<keyword evidence="7" id="KW-1015">Disulfide bond</keyword>
<dbReference type="EMBL" id="JBFOLJ010000015">
    <property type="protein sequence ID" value="KAL2472604.1"/>
    <property type="molecule type" value="Genomic_DNA"/>
</dbReference>
<keyword evidence="13" id="KW-1133">Transmembrane helix</keyword>
<dbReference type="Pfam" id="PF08276">
    <property type="entry name" value="PAN_2"/>
    <property type="match status" value="1"/>
</dbReference>
<name>A0ABD1Q9S0_9LAMI</name>
<dbReference type="InterPro" id="IPR017441">
    <property type="entry name" value="Protein_kinase_ATP_BS"/>
</dbReference>
<evidence type="ECO:0000313" key="19">
    <source>
        <dbReference type="Proteomes" id="UP001604277"/>
    </source>
</evidence>
<feature type="domain" description="Protein kinase" evidence="15">
    <location>
        <begin position="488"/>
        <end position="764"/>
    </location>
</feature>
<dbReference type="Gene3D" id="3.50.4.10">
    <property type="entry name" value="Hepatocyte Growth Factor"/>
    <property type="match status" value="1"/>
</dbReference>
<dbReference type="Pfam" id="PF07714">
    <property type="entry name" value="PK_Tyr_Ser-Thr"/>
    <property type="match status" value="1"/>
</dbReference>
<dbReference type="CDD" id="cd01098">
    <property type="entry name" value="PAN_AP_plant"/>
    <property type="match status" value="1"/>
</dbReference>
<reference evidence="19" key="1">
    <citation type="submission" date="2024-07" db="EMBL/GenBank/DDBJ databases">
        <title>Two chromosome-level genome assemblies of Korean endemic species Abeliophyllum distichum and Forsythia ovata (Oleaceae).</title>
        <authorList>
            <person name="Jang H."/>
        </authorList>
    </citation>
    <scope>NUCLEOTIDE SEQUENCE [LARGE SCALE GENOMIC DNA]</scope>
</reference>
<keyword evidence="3 14" id="KW-0732">Signal</keyword>
<evidence type="ECO:0000256" key="4">
    <source>
        <dbReference type="ARBA" id="ARBA00022741"/>
    </source>
</evidence>
<dbReference type="SMART" id="SM00108">
    <property type="entry name" value="B_lectin"/>
    <property type="match status" value="1"/>
</dbReference>
<dbReference type="AlphaFoldDB" id="A0ABD1Q9S0"/>
<dbReference type="Proteomes" id="UP001604277">
    <property type="component" value="Unassembled WGS sequence"/>
</dbReference>
<evidence type="ECO:0000259" key="15">
    <source>
        <dbReference type="PROSITE" id="PS50011"/>
    </source>
</evidence>
<evidence type="ECO:0000256" key="1">
    <source>
        <dbReference type="ARBA" id="ARBA00022527"/>
    </source>
</evidence>
<dbReference type="FunFam" id="3.30.200.20:FF:000195">
    <property type="entry name" value="G-type lectin S-receptor-like serine/threonine-protein kinase"/>
    <property type="match status" value="1"/>
</dbReference>
<evidence type="ECO:0000256" key="6">
    <source>
        <dbReference type="ARBA" id="ARBA00022840"/>
    </source>
</evidence>
<dbReference type="InterPro" id="IPR011009">
    <property type="entry name" value="Kinase-like_dom_sf"/>
</dbReference>
<comment type="similarity">
    <text evidence="11">Belongs to the protein kinase superfamily. Ser/Thr protein kinase family.</text>
</comment>
<keyword evidence="1 11" id="KW-0723">Serine/threonine-protein kinase</keyword>
<evidence type="ECO:0000256" key="7">
    <source>
        <dbReference type="ARBA" id="ARBA00023157"/>
    </source>
</evidence>
<dbReference type="InterPro" id="IPR036426">
    <property type="entry name" value="Bulb-type_lectin_dom_sf"/>
</dbReference>
<dbReference type="GO" id="GO:0005524">
    <property type="term" value="F:ATP binding"/>
    <property type="evidence" value="ECO:0007669"/>
    <property type="project" value="UniProtKB-UniRule"/>
</dbReference>
<dbReference type="Gene3D" id="2.90.10.10">
    <property type="entry name" value="Bulb-type lectin domain"/>
    <property type="match status" value="1"/>
</dbReference>
<feature type="signal peptide" evidence="14">
    <location>
        <begin position="1"/>
        <end position="23"/>
    </location>
</feature>
<comment type="catalytic activity">
    <reaction evidence="9 11">
        <text>L-threonyl-[protein] + ATP = O-phospho-L-threonyl-[protein] + ADP + H(+)</text>
        <dbReference type="Rhea" id="RHEA:46608"/>
        <dbReference type="Rhea" id="RHEA-COMP:11060"/>
        <dbReference type="Rhea" id="RHEA-COMP:11605"/>
        <dbReference type="ChEBI" id="CHEBI:15378"/>
        <dbReference type="ChEBI" id="CHEBI:30013"/>
        <dbReference type="ChEBI" id="CHEBI:30616"/>
        <dbReference type="ChEBI" id="CHEBI:61977"/>
        <dbReference type="ChEBI" id="CHEBI:456216"/>
        <dbReference type="EC" id="2.7.11.1"/>
    </reaction>
</comment>
<dbReference type="PANTHER" id="PTHR32444:SF118">
    <property type="entry name" value="OS09G0551150 PROTEIN"/>
    <property type="match status" value="1"/>
</dbReference>
<evidence type="ECO:0000256" key="11">
    <source>
        <dbReference type="PIRNR" id="PIRNR000641"/>
    </source>
</evidence>
<feature type="chain" id="PRO_5044761379" description="Receptor-like serine/threonine-protein kinase" evidence="14">
    <location>
        <begin position="24"/>
        <end position="881"/>
    </location>
</feature>
<dbReference type="Pfam" id="PF01453">
    <property type="entry name" value="B_lectin"/>
    <property type="match status" value="1"/>
</dbReference>
<evidence type="ECO:0000256" key="9">
    <source>
        <dbReference type="ARBA" id="ARBA00047899"/>
    </source>
</evidence>
<dbReference type="InterPro" id="IPR001245">
    <property type="entry name" value="Ser-Thr/Tyr_kinase_cat_dom"/>
</dbReference>
<dbReference type="InterPro" id="IPR000858">
    <property type="entry name" value="S_locus_glycoprot_dom"/>
</dbReference>
<dbReference type="FunFam" id="1.10.510.10:FF:000060">
    <property type="entry name" value="G-type lectin S-receptor-like serine/threonine-protein kinase"/>
    <property type="match status" value="1"/>
</dbReference>
<keyword evidence="4 11" id="KW-0547">Nucleotide-binding</keyword>